<dbReference type="Gene3D" id="1.25.40.10">
    <property type="entry name" value="Tetratricopeptide repeat domain"/>
    <property type="match status" value="1"/>
</dbReference>
<evidence type="ECO:0000313" key="2">
    <source>
        <dbReference type="Proteomes" id="UP000235672"/>
    </source>
</evidence>
<proteinExistence type="predicted"/>
<evidence type="ECO:0000313" key="1">
    <source>
        <dbReference type="EMBL" id="PMD22220.1"/>
    </source>
</evidence>
<accession>A0A2J6Q7H4</accession>
<dbReference type="EMBL" id="KZ613478">
    <property type="protein sequence ID" value="PMD22220.1"/>
    <property type="molecule type" value="Genomic_DNA"/>
</dbReference>
<dbReference type="Proteomes" id="UP000235672">
    <property type="component" value="Unassembled WGS sequence"/>
</dbReference>
<protein>
    <recommendedName>
        <fullName evidence="3">TPR-like protein</fullName>
    </recommendedName>
</protein>
<dbReference type="InterPro" id="IPR011990">
    <property type="entry name" value="TPR-like_helical_dom_sf"/>
</dbReference>
<organism evidence="1 2">
    <name type="scientific">Hyaloscypha hepaticicola</name>
    <dbReference type="NCBI Taxonomy" id="2082293"/>
    <lineage>
        <taxon>Eukaryota</taxon>
        <taxon>Fungi</taxon>
        <taxon>Dikarya</taxon>
        <taxon>Ascomycota</taxon>
        <taxon>Pezizomycotina</taxon>
        <taxon>Leotiomycetes</taxon>
        <taxon>Helotiales</taxon>
        <taxon>Hyaloscyphaceae</taxon>
        <taxon>Hyaloscypha</taxon>
    </lineage>
</organism>
<dbReference type="AlphaFoldDB" id="A0A2J6Q7H4"/>
<sequence>MSSSSLDLETDVSKAKYFRSGGQFQDAWRYLEKISSQSPDYFDSLIGKCHLVTMQGYRNLVVEILDPVVADERSDLDKAQLRVLRLQMAAAKIETEGKLEDANKLVVSAWNEISDDNDPDTNTSNVLCWILLYVAYITFLLQKYAQYTYDLEDSFKIRLNKKMEIEQFRLGEMGDHAAAWDLLHYRLFLLDLTEADNELSNFSKLHSSDLFSAMASLERSKIARAQNQFSEAKCLIQEAKDVFATMNLPLRENTAKSEEILQDIYQSKSTGTSSENLIAFEMLAETFNKLESPAEEGVVLTRLATFYQEAGRYSDFARISDKLQGVCDVVGSNLEWCHHRYCQLNIFDMQGRQLAATLEGFKSLFLKAVRMHIPRLAALRSISLCTNYWQQKDWENSLAWGRQALRLSGQQKDTILGSRQPRLWRSL</sequence>
<gene>
    <name evidence="1" type="ORF">NA56DRAFT_97325</name>
</gene>
<evidence type="ECO:0008006" key="3">
    <source>
        <dbReference type="Google" id="ProtNLM"/>
    </source>
</evidence>
<reference evidence="1 2" key="1">
    <citation type="submission" date="2016-05" db="EMBL/GenBank/DDBJ databases">
        <title>A degradative enzymes factory behind the ericoid mycorrhizal symbiosis.</title>
        <authorList>
            <consortium name="DOE Joint Genome Institute"/>
            <person name="Martino E."/>
            <person name="Morin E."/>
            <person name="Grelet G."/>
            <person name="Kuo A."/>
            <person name="Kohler A."/>
            <person name="Daghino S."/>
            <person name="Barry K."/>
            <person name="Choi C."/>
            <person name="Cichocki N."/>
            <person name="Clum A."/>
            <person name="Copeland A."/>
            <person name="Hainaut M."/>
            <person name="Haridas S."/>
            <person name="Labutti K."/>
            <person name="Lindquist E."/>
            <person name="Lipzen A."/>
            <person name="Khouja H.-R."/>
            <person name="Murat C."/>
            <person name="Ohm R."/>
            <person name="Olson A."/>
            <person name="Spatafora J."/>
            <person name="Veneault-Fourrey C."/>
            <person name="Henrissat B."/>
            <person name="Grigoriev I."/>
            <person name="Martin F."/>
            <person name="Perotto S."/>
        </authorList>
    </citation>
    <scope>NUCLEOTIDE SEQUENCE [LARGE SCALE GENOMIC DNA]</scope>
    <source>
        <strain evidence="1 2">UAMH 7357</strain>
    </source>
</reference>
<dbReference type="SUPFAM" id="SSF48452">
    <property type="entry name" value="TPR-like"/>
    <property type="match status" value="1"/>
</dbReference>
<name>A0A2J6Q7H4_9HELO</name>
<keyword evidence="2" id="KW-1185">Reference proteome</keyword>